<evidence type="ECO:0000256" key="8">
    <source>
        <dbReference type="ARBA" id="ARBA00022801"/>
    </source>
</evidence>
<keyword evidence="8" id="KW-0378">Hydrolase</keyword>
<name>A0A0K8P8Y1_9CHLR</name>
<comment type="subcellular location">
    <subcellularLocation>
        <location evidence="2">Cell membrane</location>
        <topology evidence="2">Multi-pass membrane protein</topology>
    </subcellularLocation>
</comment>
<evidence type="ECO:0000256" key="7">
    <source>
        <dbReference type="ARBA" id="ARBA00022723"/>
    </source>
</evidence>
<dbReference type="GO" id="GO:0006508">
    <property type="term" value="P:proteolysis"/>
    <property type="evidence" value="ECO:0007669"/>
    <property type="project" value="UniProtKB-KW"/>
</dbReference>
<feature type="transmembrane region" description="Helical" evidence="13">
    <location>
        <begin position="91"/>
        <end position="114"/>
    </location>
</feature>
<evidence type="ECO:0000256" key="13">
    <source>
        <dbReference type="SAM" id="Phobius"/>
    </source>
</evidence>
<keyword evidence="5 15" id="KW-0645">Protease</keyword>
<feature type="transmembrane region" description="Helical" evidence="13">
    <location>
        <begin position="54"/>
        <end position="71"/>
    </location>
</feature>
<reference evidence="15" key="1">
    <citation type="journal article" date="2015" name="Genome Announc.">
        <title>Draft Genome Sequence of Anaerolineae Strain TC1, a Novel Isolate from a Methanogenic Wastewater Treatment System.</title>
        <authorList>
            <person name="Matsuura N."/>
            <person name="Tourlousse D.M."/>
            <person name="Sun L."/>
            <person name="Toyonaga M."/>
            <person name="Kuroda K."/>
            <person name="Ohashi A."/>
            <person name="Cruz R."/>
            <person name="Yamaguchi T."/>
            <person name="Sekiguchi Y."/>
        </authorList>
    </citation>
    <scope>NUCLEOTIDE SEQUENCE [LARGE SCALE GENOMIC DNA]</scope>
    <source>
        <strain evidence="15">TC1</strain>
    </source>
</reference>
<dbReference type="PANTHER" id="PTHR35864:SF1">
    <property type="entry name" value="ZINC METALLOPROTEASE YWHC-RELATED"/>
    <property type="match status" value="1"/>
</dbReference>
<evidence type="ECO:0000256" key="9">
    <source>
        <dbReference type="ARBA" id="ARBA00022833"/>
    </source>
</evidence>
<sequence length="217" mass="24668">MNRLGIEPTLLIFRIVTLLISFSFHEFSHAFVADKFSDPTPRQDGRLTLNPVRHLDIVGSIMLIVTGFGWAKPVRINPAIIERKSKAGLMIVSFSGPFSNLLLAITAGLLFRLMQTESLFQTSQTLYFFGSFLVQFIYINLSLMVFNLLPFAPLDGHEVFGFFVPQRFKPLWDRFQNYGMMILLLGFLILPYFRIHIFSSLLSPIIAGLFRLITGGN</sequence>
<evidence type="ECO:0000256" key="12">
    <source>
        <dbReference type="ARBA" id="ARBA00023136"/>
    </source>
</evidence>
<evidence type="ECO:0000313" key="16">
    <source>
        <dbReference type="Proteomes" id="UP000053370"/>
    </source>
</evidence>
<keyword evidence="7" id="KW-0479">Metal-binding</keyword>
<feature type="transmembrane region" description="Helical" evidence="13">
    <location>
        <begin position="12"/>
        <end position="33"/>
    </location>
</feature>
<dbReference type="CDD" id="cd06158">
    <property type="entry name" value="S2P-M50_like_1"/>
    <property type="match status" value="1"/>
</dbReference>
<keyword evidence="16" id="KW-1185">Reference proteome</keyword>
<dbReference type="Pfam" id="PF02163">
    <property type="entry name" value="Peptidase_M50"/>
    <property type="match status" value="1"/>
</dbReference>
<organism evidence="15">
    <name type="scientific">Flexilinea flocculi</name>
    <dbReference type="NCBI Taxonomy" id="1678840"/>
    <lineage>
        <taxon>Bacteria</taxon>
        <taxon>Bacillati</taxon>
        <taxon>Chloroflexota</taxon>
        <taxon>Anaerolineae</taxon>
        <taxon>Anaerolineales</taxon>
        <taxon>Anaerolineaceae</taxon>
        <taxon>Flexilinea</taxon>
    </lineage>
</organism>
<proteinExistence type="inferred from homology"/>
<evidence type="ECO:0000256" key="6">
    <source>
        <dbReference type="ARBA" id="ARBA00022692"/>
    </source>
</evidence>
<keyword evidence="4" id="KW-1003">Cell membrane</keyword>
<evidence type="ECO:0000256" key="5">
    <source>
        <dbReference type="ARBA" id="ARBA00022670"/>
    </source>
</evidence>
<feature type="domain" description="Peptidase M50" evidence="14">
    <location>
        <begin position="15"/>
        <end position="187"/>
    </location>
</feature>
<evidence type="ECO:0000256" key="3">
    <source>
        <dbReference type="ARBA" id="ARBA00007931"/>
    </source>
</evidence>
<feature type="transmembrane region" description="Helical" evidence="13">
    <location>
        <begin position="175"/>
        <end position="193"/>
    </location>
</feature>
<dbReference type="InterPro" id="IPR044537">
    <property type="entry name" value="Rip2-like"/>
</dbReference>
<dbReference type="InterPro" id="IPR052348">
    <property type="entry name" value="Metallopeptidase_M50B"/>
</dbReference>
<feature type="transmembrane region" description="Helical" evidence="13">
    <location>
        <begin position="126"/>
        <end position="149"/>
    </location>
</feature>
<dbReference type="GO" id="GO:0046872">
    <property type="term" value="F:metal ion binding"/>
    <property type="evidence" value="ECO:0007669"/>
    <property type="project" value="UniProtKB-KW"/>
</dbReference>
<accession>A0A0K8P8Y1</accession>
<evidence type="ECO:0000313" key="15">
    <source>
        <dbReference type="EMBL" id="GAP39103.1"/>
    </source>
</evidence>
<keyword evidence="10 13" id="KW-1133">Transmembrane helix</keyword>
<evidence type="ECO:0000259" key="14">
    <source>
        <dbReference type="Pfam" id="PF02163"/>
    </source>
</evidence>
<dbReference type="RefSeq" id="WP_062276765.1">
    <property type="nucleotide sequence ID" value="NZ_DF968179.1"/>
</dbReference>
<dbReference type="GO" id="GO:0008237">
    <property type="term" value="F:metallopeptidase activity"/>
    <property type="evidence" value="ECO:0007669"/>
    <property type="project" value="UniProtKB-KW"/>
</dbReference>
<dbReference type="GO" id="GO:0005886">
    <property type="term" value="C:plasma membrane"/>
    <property type="evidence" value="ECO:0007669"/>
    <property type="project" value="UniProtKB-SubCell"/>
</dbReference>
<dbReference type="Proteomes" id="UP000053370">
    <property type="component" value="Unassembled WGS sequence"/>
</dbReference>
<comment type="similarity">
    <text evidence="3">Belongs to the peptidase M50B family.</text>
</comment>
<keyword evidence="6 13" id="KW-0812">Transmembrane</keyword>
<dbReference type="InterPro" id="IPR008915">
    <property type="entry name" value="Peptidase_M50"/>
</dbReference>
<dbReference type="STRING" id="1678840.ATC1_1122"/>
<dbReference type="EMBL" id="DF968179">
    <property type="protein sequence ID" value="GAP39103.1"/>
    <property type="molecule type" value="Genomic_DNA"/>
</dbReference>
<evidence type="ECO:0000256" key="4">
    <source>
        <dbReference type="ARBA" id="ARBA00022475"/>
    </source>
</evidence>
<evidence type="ECO:0000256" key="2">
    <source>
        <dbReference type="ARBA" id="ARBA00004651"/>
    </source>
</evidence>
<gene>
    <name evidence="15" type="ORF">ATC1_1122</name>
</gene>
<comment type="cofactor">
    <cofactor evidence="1">
        <name>Zn(2+)</name>
        <dbReference type="ChEBI" id="CHEBI:29105"/>
    </cofactor>
</comment>
<evidence type="ECO:0000256" key="1">
    <source>
        <dbReference type="ARBA" id="ARBA00001947"/>
    </source>
</evidence>
<dbReference type="OrthoDB" id="9800627at2"/>
<keyword evidence="9" id="KW-0862">Zinc</keyword>
<dbReference type="AlphaFoldDB" id="A0A0K8P8Y1"/>
<dbReference type="PANTHER" id="PTHR35864">
    <property type="entry name" value="ZINC METALLOPROTEASE MJ0611-RELATED"/>
    <property type="match status" value="1"/>
</dbReference>
<protein>
    <submittedName>
        <fullName evidence="15">Zn-dependent protease</fullName>
    </submittedName>
</protein>
<keyword evidence="12 13" id="KW-0472">Membrane</keyword>
<evidence type="ECO:0000256" key="11">
    <source>
        <dbReference type="ARBA" id="ARBA00023049"/>
    </source>
</evidence>
<keyword evidence="11" id="KW-0482">Metalloprotease</keyword>
<evidence type="ECO:0000256" key="10">
    <source>
        <dbReference type="ARBA" id="ARBA00022989"/>
    </source>
</evidence>